<evidence type="ECO:0000256" key="7">
    <source>
        <dbReference type="SAM" id="Phobius"/>
    </source>
</evidence>
<dbReference type="PANTHER" id="PTHR30576:SF10">
    <property type="entry name" value="SLL5057 PROTEIN"/>
    <property type="match status" value="1"/>
</dbReference>
<accession>A0ABP6PJU3</accession>
<dbReference type="PANTHER" id="PTHR30576">
    <property type="entry name" value="COLANIC BIOSYNTHESIS UDP-GLUCOSE LIPID CARRIER TRANSFERASE"/>
    <property type="match status" value="1"/>
</dbReference>
<feature type="transmembrane region" description="Helical" evidence="7">
    <location>
        <begin position="73"/>
        <end position="92"/>
    </location>
</feature>
<dbReference type="Proteomes" id="UP001499924">
    <property type="component" value="Unassembled WGS sequence"/>
</dbReference>
<dbReference type="Gene3D" id="3.40.50.720">
    <property type="entry name" value="NAD(P)-binding Rossmann-like Domain"/>
    <property type="match status" value="1"/>
</dbReference>
<evidence type="ECO:0000256" key="1">
    <source>
        <dbReference type="ARBA" id="ARBA00004141"/>
    </source>
</evidence>
<name>A0ABP6PJU3_9ACTN</name>
<feature type="transmembrane region" description="Helical" evidence="7">
    <location>
        <begin position="307"/>
        <end position="327"/>
    </location>
</feature>
<dbReference type="NCBIfam" id="TIGR03025">
    <property type="entry name" value="EPS_sugtrans"/>
    <property type="match status" value="1"/>
</dbReference>
<dbReference type="InterPro" id="IPR003362">
    <property type="entry name" value="Bact_transf"/>
</dbReference>
<comment type="similarity">
    <text evidence="2">Belongs to the bacterial sugar transferase family.</text>
</comment>
<dbReference type="InterPro" id="IPR017475">
    <property type="entry name" value="EPS_sugar_tfrase"/>
</dbReference>
<evidence type="ECO:0000313" key="9">
    <source>
        <dbReference type="EMBL" id="GAA3180750.1"/>
    </source>
</evidence>
<dbReference type="RefSeq" id="WP_344690686.1">
    <property type="nucleotide sequence ID" value="NZ_BAAAVV010000013.1"/>
</dbReference>
<feature type="transmembrane region" description="Helical" evidence="7">
    <location>
        <begin position="132"/>
        <end position="151"/>
    </location>
</feature>
<feature type="domain" description="Bacterial sugar transferase" evidence="8">
    <location>
        <begin position="301"/>
        <end position="488"/>
    </location>
</feature>
<protein>
    <submittedName>
        <fullName evidence="9">Sugar transferase</fullName>
    </submittedName>
</protein>
<keyword evidence="6 7" id="KW-0472">Membrane</keyword>
<evidence type="ECO:0000256" key="4">
    <source>
        <dbReference type="ARBA" id="ARBA00022692"/>
    </source>
</evidence>
<organism evidence="9 10">
    <name type="scientific">Blastococcus jejuensis</name>
    <dbReference type="NCBI Taxonomy" id="351224"/>
    <lineage>
        <taxon>Bacteria</taxon>
        <taxon>Bacillati</taxon>
        <taxon>Actinomycetota</taxon>
        <taxon>Actinomycetes</taxon>
        <taxon>Geodermatophilales</taxon>
        <taxon>Geodermatophilaceae</taxon>
        <taxon>Blastococcus</taxon>
    </lineage>
</organism>
<comment type="subcellular location">
    <subcellularLocation>
        <location evidence="1">Membrane</location>
        <topology evidence="1">Multi-pass membrane protein</topology>
    </subcellularLocation>
</comment>
<keyword evidence="4 7" id="KW-0812">Transmembrane</keyword>
<feature type="transmembrane region" description="Helical" evidence="7">
    <location>
        <begin position="48"/>
        <end position="67"/>
    </location>
</feature>
<gene>
    <name evidence="9" type="ORF">GCM10010531_38610</name>
</gene>
<sequence>MSRATYEPPGKVSPARVVLAPAALPGELPQPQTVAARRAWRAAYVRRLVAADAGTALVAVAVGWATTSGVAPAVALALPVVWVAALFVARGYDRNVLWEGTEEFRRVFVGAVLVLGGAALFAWAGQVDVPRGFVALTLPLGTALTLGHRYAQRRLLRRARAQGRHPQTTLLVGHALGVAGLHEQLRRQAGLGYQVIGCCLPAGSGAGMVFSGLPVLGGPGDVVDVVRRYDVDTVAVLPSAELDGAALRRLGWDLEKTRAELLLAPTVTEIAGPRVRIRPVCGLPLLHMERPELHGPRRVVKATFDRAGAALIVFLLLPVLLTVALAVKVGSRGPVLFRQQRVGRDGRIFPMLKFRTMEVDAERRLAQLVPHSDGNGVLFKMRQDPRVTRIGRLLRRYSLDELPQLLNVLAGHMSLVGPRPPLPTEVERYGLDMRRRFVVKPGLTGLWQVSGRSALSWEESVRVDVHYVENWSLLLDLLILWRTFGAVIRGDGAY</sequence>
<evidence type="ECO:0000256" key="3">
    <source>
        <dbReference type="ARBA" id="ARBA00022679"/>
    </source>
</evidence>
<dbReference type="EMBL" id="BAAAVV010000013">
    <property type="protein sequence ID" value="GAA3180750.1"/>
    <property type="molecule type" value="Genomic_DNA"/>
</dbReference>
<keyword evidence="5 7" id="KW-1133">Transmembrane helix</keyword>
<keyword evidence="10" id="KW-1185">Reference proteome</keyword>
<keyword evidence="3 9" id="KW-0808">Transferase</keyword>
<proteinExistence type="inferred from homology"/>
<dbReference type="Pfam" id="PF02397">
    <property type="entry name" value="Bac_transf"/>
    <property type="match status" value="1"/>
</dbReference>
<evidence type="ECO:0000256" key="6">
    <source>
        <dbReference type="ARBA" id="ARBA00023136"/>
    </source>
</evidence>
<comment type="caution">
    <text evidence="9">The sequence shown here is derived from an EMBL/GenBank/DDBJ whole genome shotgun (WGS) entry which is preliminary data.</text>
</comment>
<evidence type="ECO:0000313" key="10">
    <source>
        <dbReference type="Proteomes" id="UP001499924"/>
    </source>
</evidence>
<dbReference type="GO" id="GO:0016740">
    <property type="term" value="F:transferase activity"/>
    <property type="evidence" value="ECO:0007669"/>
    <property type="project" value="UniProtKB-KW"/>
</dbReference>
<evidence type="ECO:0000256" key="2">
    <source>
        <dbReference type="ARBA" id="ARBA00006464"/>
    </source>
</evidence>
<evidence type="ECO:0000259" key="8">
    <source>
        <dbReference type="Pfam" id="PF02397"/>
    </source>
</evidence>
<reference evidence="10" key="1">
    <citation type="journal article" date="2019" name="Int. J. Syst. Evol. Microbiol.">
        <title>The Global Catalogue of Microorganisms (GCM) 10K type strain sequencing project: providing services to taxonomists for standard genome sequencing and annotation.</title>
        <authorList>
            <consortium name="The Broad Institute Genomics Platform"/>
            <consortium name="The Broad Institute Genome Sequencing Center for Infectious Disease"/>
            <person name="Wu L."/>
            <person name="Ma J."/>
        </authorList>
    </citation>
    <scope>NUCLEOTIDE SEQUENCE [LARGE SCALE GENOMIC DNA]</scope>
    <source>
        <strain evidence="10">JCM 15614</strain>
    </source>
</reference>
<dbReference type="Pfam" id="PF13727">
    <property type="entry name" value="CoA_binding_3"/>
    <property type="match status" value="1"/>
</dbReference>
<feature type="transmembrane region" description="Helical" evidence="7">
    <location>
        <begin position="104"/>
        <end position="126"/>
    </location>
</feature>
<evidence type="ECO:0000256" key="5">
    <source>
        <dbReference type="ARBA" id="ARBA00022989"/>
    </source>
</evidence>